<keyword evidence="6" id="KW-0539">Nucleus</keyword>
<dbReference type="Pfam" id="PF00170">
    <property type="entry name" value="bZIP_1"/>
    <property type="match status" value="1"/>
</dbReference>
<keyword evidence="9" id="KW-0472">Membrane</keyword>
<keyword evidence="4" id="KW-0238">DNA-binding</keyword>
<reference evidence="11 12" key="1">
    <citation type="submission" date="2020-06" db="EMBL/GenBank/DDBJ databases">
        <authorList>
            <consortium name="Wellcome Sanger Institute Data Sharing"/>
        </authorList>
    </citation>
    <scope>NUCLEOTIDE SEQUENCE [LARGE SCALE GENOMIC DNA]</scope>
</reference>
<evidence type="ECO:0000259" key="10">
    <source>
        <dbReference type="PROSITE" id="PS50217"/>
    </source>
</evidence>
<keyword evidence="5" id="KW-0804">Transcription</keyword>
<evidence type="ECO:0000256" key="6">
    <source>
        <dbReference type="ARBA" id="ARBA00023242"/>
    </source>
</evidence>
<reference evidence="11" key="2">
    <citation type="submission" date="2025-08" db="UniProtKB">
        <authorList>
            <consortium name="Ensembl"/>
        </authorList>
    </citation>
    <scope>IDENTIFICATION</scope>
</reference>
<evidence type="ECO:0000313" key="12">
    <source>
        <dbReference type="Proteomes" id="UP000694580"/>
    </source>
</evidence>
<keyword evidence="9" id="KW-0812">Transmembrane</keyword>
<dbReference type="PROSITE" id="PS00036">
    <property type="entry name" value="BZIP_BASIC"/>
    <property type="match status" value="1"/>
</dbReference>
<keyword evidence="7" id="KW-0175">Coiled coil</keyword>
<evidence type="ECO:0000256" key="9">
    <source>
        <dbReference type="SAM" id="Phobius"/>
    </source>
</evidence>
<dbReference type="Gene3D" id="1.20.5.170">
    <property type="match status" value="1"/>
</dbReference>
<dbReference type="SMART" id="SM00338">
    <property type="entry name" value="BRLZ"/>
    <property type="match status" value="1"/>
</dbReference>
<dbReference type="FunFam" id="1.20.5.170:FF:000021">
    <property type="entry name" value="Cyclic AMP-dependent transcription factor ATF-4"/>
    <property type="match status" value="1"/>
</dbReference>
<dbReference type="AlphaFoldDB" id="A0AAY4CX49"/>
<sequence length="462" mass="51827">MLNAWIFVLTLIGIYIFLISTVGDGFSDWMTEKSSVCLYVPLTESSPSSSLQASSQENDVQVPSDLEIMTSILQEEFAQLEDYFLTDSTPSKVEKLQKCHKGPQGMGPPSCYQLPYASYSPSQSETNPLLVTLATGELDQVSFCGGPMGRPKMLRPAPYGYVSSHYNNRRTAPNAFRDGVDSDKQTWSSKDSYSGCEGLVVDHSPLDRTFGRSPGGVKKVRECAVLLKQEESGHFRDDVFCSVEMSQGYCMSGPLSTLTKKEGHPVHGMKSMSCHEGMEQLLQCSTDARGLEFKECQSSEEYLYHHHSVNTEPYPRFMDAGVLEFQRSHNPYHECLGESYECVSGGESVGSSVDSTAHRTVQRPKGNTCAMKPDLRPDSVEGHHGERKQKKRDQNKTAAYRYRQRKRAELDSLEEELHGLEGLNRELRDKAESVEREIQYVKDLLIEVYKARSQRLKEDSSA</sequence>
<dbReference type="SUPFAM" id="SSF57959">
    <property type="entry name" value="Leucine zipper domain"/>
    <property type="match status" value="1"/>
</dbReference>
<evidence type="ECO:0000256" key="4">
    <source>
        <dbReference type="ARBA" id="ARBA00023125"/>
    </source>
</evidence>
<comment type="similarity">
    <text evidence="2">Belongs to the bZIP family.</text>
</comment>
<evidence type="ECO:0000256" key="5">
    <source>
        <dbReference type="ARBA" id="ARBA00023163"/>
    </source>
</evidence>
<dbReference type="GeneTree" id="ENSGT00530000063801"/>
<evidence type="ECO:0000256" key="3">
    <source>
        <dbReference type="ARBA" id="ARBA00023015"/>
    </source>
</evidence>
<dbReference type="Proteomes" id="UP000694580">
    <property type="component" value="Chromosome 2"/>
</dbReference>
<dbReference type="PROSITE" id="PS50217">
    <property type="entry name" value="BZIP"/>
    <property type="match status" value="1"/>
</dbReference>
<dbReference type="InterPro" id="IPR004827">
    <property type="entry name" value="bZIP"/>
</dbReference>
<proteinExistence type="inferred from homology"/>
<dbReference type="PANTHER" id="PTHR13044">
    <property type="entry name" value="ACTIVATING TRANSCRIPTION FACTOR ATF 4/5"/>
    <property type="match status" value="1"/>
</dbReference>
<dbReference type="GO" id="GO:0005634">
    <property type="term" value="C:nucleus"/>
    <property type="evidence" value="ECO:0007669"/>
    <property type="project" value="UniProtKB-SubCell"/>
</dbReference>
<accession>A0AAY4CX49</accession>
<keyword evidence="12" id="KW-1185">Reference proteome</keyword>
<evidence type="ECO:0000256" key="2">
    <source>
        <dbReference type="ARBA" id="ARBA00007163"/>
    </source>
</evidence>
<keyword evidence="9" id="KW-1133">Transmembrane helix</keyword>
<dbReference type="PANTHER" id="PTHR13044:SF43">
    <property type="match status" value="1"/>
</dbReference>
<reference evidence="11" key="3">
    <citation type="submission" date="2025-09" db="UniProtKB">
        <authorList>
            <consortium name="Ensembl"/>
        </authorList>
    </citation>
    <scope>IDENTIFICATION</scope>
</reference>
<feature type="coiled-coil region" evidence="7">
    <location>
        <begin position="403"/>
        <end position="444"/>
    </location>
</feature>
<dbReference type="GO" id="GO:0042981">
    <property type="term" value="P:regulation of apoptotic process"/>
    <property type="evidence" value="ECO:0007669"/>
    <property type="project" value="UniProtKB-ARBA"/>
</dbReference>
<dbReference type="CDD" id="cd14692">
    <property type="entry name" value="bZIP_ATF4"/>
    <property type="match status" value="1"/>
</dbReference>
<feature type="compositionally biased region" description="Basic and acidic residues" evidence="8">
    <location>
        <begin position="373"/>
        <end position="384"/>
    </location>
</feature>
<evidence type="ECO:0000313" key="11">
    <source>
        <dbReference type="Ensembl" id="ENSDCDP00010037329.1"/>
    </source>
</evidence>
<protein>
    <recommendedName>
        <fullName evidence="10">BZIP domain-containing protein</fullName>
    </recommendedName>
</protein>
<dbReference type="Ensembl" id="ENSDCDT00010046888.1">
    <property type="protein sequence ID" value="ENSDCDP00010037329.1"/>
    <property type="gene ID" value="ENSDCDG00010024350.1"/>
</dbReference>
<dbReference type="GO" id="GO:0000977">
    <property type="term" value="F:RNA polymerase II transcription regulatory region sequence-specific DNA binding"/>
    <property type="evidence" value="ECO:0007669"/>
    <property type="project" value="TreeGrafter"/>
</dbReference>
<name>A0AAY4CX49_9TELE</name>
<evidence type="ECO:0000256" key="8">
    <source>
        <dbReference type="SAM" id="MobiDB-lite"/>
    </source>
</evidence>
<dbReference type="GO" id="GO:0001228">
    <property type="term" value="F:DNA-binding transcription activator activity, RNA polymerase II-specific"/>
    <property type="evidence" value="ECO:0007669"/>
    <property type="project" value="TreeGrafter"/>
</dbReference>
<dbReference type="InterPro" id="IPR046347">
    <property type="entry name" value="bZIP_sf"/>
</dbReference>
<comment type="subcellular location">
    <subcellularLocation>
        <location evidence="1">Nucleus</location>
    </subcellularLocation>
</comment>
<feature type="transmembrane region" description="Helical" evidence="9">
    <location>
        <begin position="6"/>
        <end position="26"/>
    </location>
</feature>
<feature type="domain" description="BZIP" evidence="10">
    <location>
        <begin position="385"/>
        <end position="448"/>
    </location>
</feature>
<feature type="region of interest" description="Disordered" evidence="8">
    <location>
        <begin position="347"/>
        <end position="401"/>
    </location>
</feature>
<evidence type="ECO:0000256" key="1">
    <source>
        <dbReference type="ARBA" id="ARBA00004123"/>
    </source>
</evidence>
<keyword evidence="3" id="KW-0805">Transcription regulation</keyword>
<organism evidence="11 12">
    <name type="scientific">Denticeps clupeoides</name>
    <name type="common">denticle herring</name>
    <dbReference type="NCBI Taxonomy" id="299321"/>
    <lineage>
        <taxon>Eukaryota</taxon>
        <taxon>Metazoa</taxon>
        <taxon>Chordata</taxon>
        <taxon>Craniata</taxon>
        <taxon>Vertebrata</taxon>
        <taxon>Euteleostomi</taxon>
        <taxon>Actinopterygii</taxon>
        <taxon>Neopterygii</taxon>
        <taxon>Teleostei</taxon>
        <taxon>Clupei</taxon>
        <taxon>Clupeiformes</taxon>
        <taxon>Denticipitoidei</taxon>
        <taxon>Denticipitidae</taxon>
        <taxon>Denticeps</taxon>
    </lineage>
</organism>
<evidence type="ECO:0000256" key="7">
    <source>
        <dbReference type="SAM" id="Coils"/>
    </source>
</evidence>